<dbReference type="RefSeq" id="WP_048878000.1">
    <property type="nucleotide sequence ID" value="NZ_BAPR01000166.1"/>
</dbReference>
<protein>
    <submittedName>
        <fullName evidence="1">Rubrerythrin</fullName>
    </submittedName>
</protein>
<accession>A0A0D6PDX2</accession>
<organism evidence="1 2">
    <name type="scientific">Acidocella aminolytica 101 = DSM 11237</name>
    <dbReference type="NCBI Taxonomy" id="1120923"/>
    <lineage>
        <taxon>Bacteria</taxon>
        <taxon>Pseudomonadati</taxon>
        <taxon>Pseudomonadota</taxon>
        <taxon>Alphaproteobacteria</taxon>
        <taxon>Acetobacterales</taxon>
        <taxon>Acidocellaceae</taxon>
        <taxon>Acidocella</taxon>
    </lineage>
</organism>
<dbReference type="EMBL" id="BANC01000023">
    <property type="protein sequence ID" value="GAN79551.1"/>
    <property type="molecule type" value="Genomic_DNA"/>
</dbReference>
<reference evidence="1 2" key="1">
    <citation type="submission" date="2012-11" db="EMBL/GenBank/DDBJ databases">
        <title>Whole genome sequence of Acidocella aminolytica 101 = DSM 11237.</title>
        <authorList>
            <person name="Azuma Y."/>
            <person name="Higashiura N."/>
            <person name="Hirakawa H."/>
            <person name="Matsushita K."/>
        </authorList>
    </citation>
    <scope>NUCLEOTIDE SEQUENCE [LARGE SCALE GENOMIC DNA]</scope>
    <source>
        <strain evidence="2">101 / DSM 11237</strain>
    </source>
</reference>
<dbReference type="AlphaFoldDB" id="A0A0D6PDX2"/>
<gene>
    <name evidence="1" type="ORF">Aam_023_002</name>
</gene>
<sequence length="103" mass="11034">MGPGMMGGRMMGGVMGNYPITPGWGGKVLDYAAAQSYIRYGETHGKADSKANSVTFTGSDAVINLVAVQPEFEDQTFELYGLTTLAIIVPLRAKVPFNLLNMD</sequence>
<proteinExistence type="predicted"/>
<evidence type="ECO:0000313" key="1">
    <source>
        <dbReference type="EMBL" id="GAN79551.1"/>
    </source>
</evidence>
<dbReference type="Gene3D" id="2.60.40.420">
    <property type="entry name" value="Cupredoxins - blue copper proteins"/>
    <property type="match status" value="1"/>
</dbReference>
<dbReference type="InterPro" id="IPR008972">
    <property type="entry name" value="Cupredoxin"/>
</dbReference>
<evidence type="ECO:0000313" key="2">
    <source>
        <dbReference type="Proteomes" id="UP000032668"/>
    </source>
</evidence>
<dbReference type="STRING" id="1120923.SAMN02746095_02714"/>
<dbReference type="Proteomes" id="UP000032668">
    <property type="component" value="Unassembled WGS sequence"/>
</dbReference>
<name>A0A0D6PDX2_9PROT</name>
<comment type="caution">
    <text evidence="1">The sequence shown here is derived from an EMBL/GenBank/DDBJ whole genome shotgun (WGS) entry which is preliminary data.</text>
</comment>
<keyword evidence="2" id="KW-1185">Reference proteome</keyword>